<sequence>MKSRLGKVQTVIRRYRRASQLTVLALLIVSPFVNLFRFDLPSMSLYLFGTRLWVKHTFVFFMLLVTVIYVIIAASLLFGRVFCGWVCPQNLFNELTRSWDRRFGRAGSTLLSVVISLFGAFVVRSYFSDGRALLAQYLSGQVPPGPTVFILGFTLFFTMAMAWWRTSVCRVACPYGHLQSIISNADTMHLQVFNLPGNRDICATCGLCAEICHMGVDPRTPEQKHCVVCGDCLDACALVSGARKVPRVLNFTIGSGDRAVALRDRGRLWQNVRQLAPRLVLPLILTVILGSLSAYMLAHRPRVDLVVAKNHRQVLAAGSPISSGNVMAVSIINLGNEGDRFHLYVEGLPDNWAALERSEIELEPGERASVTLRVHPTERIVGTHRFTVRVVGERSGAEASFDTVHVVY</sequence>
<dbReference type="PANTHER" id="PTHR30176">
    <property type="entry name" value="FERREDOXIN-TYPE PROTEIN NAPH"/>
    <property type="match status" value="1"/>
</dbReference>
<feature type="transmembrane region" description="Helical" evidence="7">
    <location>
        <begin position="147"/>
        <end position="164"/>
    </location>
</feature>
<dbReference type="Gene3D" id="2.60.40.10">
    <property type="entry name" value="Immunoglobulins"/>
    <property type="match status" value="1"/>
</dbReference>
<protein>
    <recommendedName>
        <fullName evidence="8">4Fe-4S ferredoxin-type domain-containing protein</fullName>
    </recommendedName>
</protein>
<feature type="domain" description="4Fe-4S ferredoxin-type" evidence="8">
    <location>
        <begin position="193"/>
        <end position="222"/>
    </location>
</feature>
<dbReference type="InterPro" id="IPR017896">
    <property type="entry name" value="4Fe4S_Fe-S-bd"/>
</dbReference>
<gene>
    <name evidence="9" type="ORF">CWE10_07220</name>
</gene>
<evidence type="ECO:0000256" key="4">
    <source>
        <dbReference type="ARBA" id="ARBA00022982"/>
    </source>
</evidence>
<dbReference type="PANTHER" id="PTHR30176:SF3">
    <property type="entry name" value="FERREDOXIN-TYPE PROTEIN NAPH"/>
    <property type="match status" value="1"/>
</dbReference>
<dbReference type="SUPFAM" id="SSF54862">
    <property type="entry name" value="4Fe-4S ferredoxins"/>
    <property type="match status" value="1"/>
</dbReference>
<dbReference type="EMBL" id="PIUK01000052">
    <property type="protein sequence ID" value="MBY6276003.1"/>
    <property type="molecule type" value="Genomic_DNA"/>
</dbReference>
<evidence type="ECO:0000256" key="2">
    <source>
        <dbReference type="ARBA" id="ARBA00022485"/>
    </source>
</evidence>
<dbReference type="GO" id="GO:0005886">
    <property type="term" value="C:plasma membrane"/>
    <property type="evidence" value="ECO:0007669"/>
    <property type="project" value="TreeGrafter"/>
</dbReference>
<evidence type="ECO:0000256" key="7">
    <source>
        <dbReference type="SAM" id="Phobius"/>
    </source>
</evidence>
<dbReference type="AlphaFoldDB" id="A0A953I7Z0"/>
<evidence type="ECO:0000313" key="9">
    <source>
        <dbReference type="EMBL" id="MBY6276003.1"/>
    </source>
</evidence>
<evidence type="ECO:0000313" key="10">
    <source>
        <dbReference type="Proteomes" id="UP000732377"/>
    </source>
</evidence>
<dbReference type="RefSeq" id="WP_273378928.1">
    <property type="nucleotide sequence ID" value="NZ_PIUK01000052.1"/>
</dbReference>
<evidence type="ECO:0000259" key="8">
    <source>
        <dbReference type="PROSITE" id="PS51379"/>
    </source>
</evidence>
<feature type="transmembrane region" description="Helical" evidence="7">
    <location>
        <begin position="108"/>
        <end position="127"/>
    </location>
</feature>
<dbReference type="InterPro" id="IPR032879">
    <property type="entry name" value="FixG_C"/>
</dbReference>
<reference evidence="9" key="1">
    <citation type="submission" date="2017-11" db="EMBL/GenBank/DDBJ databases">
        <title>Three new genomes from thermophilic consortium.</title>
        <authorList>
            <person name="Quaggio R."/>
            <person name="Amgarten D."/>
            <person name="Setubal J.C."/>
        </authorList>
    </citation>
    <scope>NUCLEOTIDE SEQUENCE</scope>
    <source>
        <strain evidence="9">ZCTH01-B2</strain>
    </source>
</reference>
<accession>A0A953I7Z0</accession>
<keyword evidence="1" id="KW-0813">Transport</keyword>
<keyword evidence="6" id="KW-0411">Iron-sulfur</keyword>
<evidence type="ECO:0000256" key="1">
    <source>
        <dbReference type="ARBA" id="ARBA00022448"/>
    </source>
</evidence>
<proteinExistence type="predicted"/>
<name>A0A953I7Z0_SYMTR</name>
<comment type="caution">
    <text evidence="9">The sequence shown here is derived from an EMBL/GenBank/DDBJ whole genome shotgun (WGS) entry which is preliminary data.</text>
</comment>
<feature type="transmembrane region" description="Helical" evidence="7">
    <location>
        <begin position="58"/>
        <end position="87"/>
    </location>
</feature>
<dbReference type="Pfam" id="PF13746">
    <property type="entry name" value="Fer4_18"/>
    <property type="match status" value="1"/>
</dbReference>
<keyword evidence="2" id="KW-0004">4Fe-4S</keyword>
<feature type="transmembrane region" description="Helical" evidence="7">
    <location>
        <begin position="21"/>
        <end position="38"/>
    </location>
</feature>
<dbReference type="GO" id="GO:0051539">
    <property type="term" value="F:4 iron, 4 sulfur cluster binding"/>
    <property type="evidence" value="ECO:0007669"/>
    <property type="project" value="UniProtKB-KW"/>
</dbReference>
<keyword evidence="7" id="KW-0472">Membrane</keyword>
<keyword evidence="5" id="KW-0408">Iron</keyword>
<keyword evidence="3" id="KW-0479">Metal-binding</keyword>
<evidence type="ECO:0000256" key="3">
    <source>
        <dbReference type="ARBA" id="ARBA00022723"/>
    </source>
</evidence>
<evidence type="ECO:0000256" key="6">
    <source>
        <dbReference type="ARBA" id="ARBA00023014"/>
    </source>
</evidence>
<keyword evidence="4" id="KW-0249">Electron transport</keyword>
<keyword evidence="7" id="KW-1133">Transmembrane helix</keyword>
<dbReference type="Pfam" id="PF12801">
    <property type="entry name" value="Fer4_5"/>
    <property type="match status" value="2"/>
</dbReference>
<dbReference type="GO" id="GO:0046872">
    <property type="term" value="F:metal ion binding"/>
    <property type="evidence" value="ECO:0007669"/>
    <property type="project" value="UniProtKB-KW"/>
</dbReference>
<dbReference type="InterPro" id="IPR013783">
    <property type="entry name" value="Ig-like_fold"/>
</dbReference>
<dbReference type="PROSITE" id="PS51379">
    <property type="entry name" value="4FE4S_FER_2"/>
    <property type="match status" value="1"/>
</dbReference>
<evidence type="ECO:0000256" key="5">
    <source>
        <dbReference type="ARBA" id="ARBA00023004"/>
    </source>
</evidence>
<dbReference type="Pfam" id="PF11614">
    <property type="entry name" value="FixG_C"/>
    <property type="match status" value="1"/>
</dbReference>
<feature type="transmembrane region" description="Helical" evidence="7">
    <location>
        <begin position="275"/>
        <end position="298"/>
    </location>
</feature>
<keyword evidence="7" id="KW-0812">Transmembrane</keyword>
<dbReference type="Proteomes" id="UP000732377">
    <property type="component" value="Unassembled WGS sequence"/>
</dbReference>
<organism evidence="9 10">
    <name type="scientific">Symbiobacterium thermophilum</name>
    <dbReference type="NCBI Taxonomy" id="2734"/>
    <lineage>
        <taxon>Bacteria</taxon>
        <taxon>Bacillati</taxon>
        <taxon>Bacillota</taxon>
        <taxon>Clostridia</taxon>
        <taxon>Eubacteriales</taxon>
        <taxon>Symbiobacteriaceae</taxon>
        <taxon>Symbiobacterium</taxon>
    </lineage>
</organism>
<dbReference type="InterPro" id="IPR051684">
    <property type="entry name" value="Electron_Trans/Redox"/>
</dbReference>